<dbReference type="EMBL" id="CAEZTY010000103">
    <property type="protein sequence ID" value="CAB4598602.1"/>
    <property type="molecule type" value="Genomic_DNA"/>
</dbReference>
<sequence>MGRILWACTQPGPWAPITTEEHLPCHRASKRPVKSTPLNARSDSGLTALLSTQHSQACTKNSIVILMSNRASHVSRRLPTLTLSLLAAVSAECLKQRIFASSALTTSASSKRAATSAAPGTGIVTRARCVTLSLTCTCQCSKKPASCRPTVTRLRLRFLRTASNLVVASTCTRTRFSRPKSRTWSGMKRPSDGPSPQRVTMCFQRSSSSLPAAYFTRRSSPVFLESRTIRASHSTRVVGITSSPAAARQSSWTN</sequence>
<gene>
    <name evidence="2" type="ORF">UFOPK1762_01781</name>
</gene>
<evidence type="ECO:0000313" key="2">
    <source>
        <dbReference type="EMBL" id="CAB4598602.1"/>
    </source>
</evidence>
<protein>
    <submittedName>
        <fullName evidence="2">Unannotated protein</fullName>
    </submittedName>
</protein>
<dbReference type="AlphaFoldDB" id="A0A6J6GBE9"/>
<feature type="region of interest" description="Disordered" evidence="1">
    <location>
        <begin position="178"/>
        <end position="197"/>
    </location>
</feature>
<proteinExistence type="predicted"/>
<evidence type="ECO:0000256" key="1">
    <source>
        <dbReference type="SAM" id="MobiDB-lite"/>
    </source>
</evidence>
<organism evidence="2">
    <name type="scientific">freshwater metagenome</name>
    <dbReference type="NCBI Taxonomy" id="449393"/>
    <lineage>
        <taxon>unclassified sequences</taxon>
        <taxon>metagenomes</taxon>
        <taxon>ecological metagenomes</taxon>
    </lineage>
</organism>
<name>A0A6J6GBE9_9ZZZZ</name>
<reference evidence="2" key="1">
    <citation type="submission" date="2020-05" db="EMBL/GenBank/DDBJ databases">
        <authorList>
            <person name="Chiriac C."/>
            <person name="Salcher M."/>
            <person name="Ghai R."/>
            <person name="Kavagutti S V."/>
        </authorList>
    </citation>
    <scope>NUCLEOTIDE SEQUENCE</scope>
</reference>
<accession>A0A6J6GBE9</accession>